<gene>
    <name evidence="5" type="ORF">CDV52_10205</name>
</gene>
<keyword evidence="1 5" id="KW-0489">Methyltransferase</keyword>
<dbReference type="Proteomes" id="UP000196640">
    <property type="component" value="Unassembled WGS sequence"/>
</dbReference>
<comment type="caution">
    <text evidence="5">The sequence shown here is derived from an EMBL/GenBank/DDBJ whole genome shotgun (WGS) entry which is preliminary data.</text>
</comment>
<proteinExistence type="predicted"/>
<dbReference type="Gene3D" id="3.40.50.150">
    <property type="entry name" value="Vaccinia Virus protein VP39"/>
    <property type="match status" value="1"/>
</dbReference>
<dbReference type="PANTHER" id="PTHR43464">
    <property type="entry name" value="METHYLTRANSFERASE"/>
    <property type="match status" value="1"/>
</dbReference>
<evidence type="ECO:0000256" key="1">
    <source>
        <dbReference type="ARBA" id="ARBA00022603"/>
    </source>
</evidence>
<dbReference type="RefSeq" id="WP_051930724.1">
    <property type="nucleotide sequence ID" value="NZ_CALUEG010000053.1"/>
</dbReference>
<dbReference type="SUPFAM" id="SSF53335">
    <property type="entry name" value="S-adenosyl-L-methionine-dependent methyltransferases"/>
    <property type="match status" value="1"/>
</dbReference>
<sequence length="249" mass="27163">MFELETDHAAALTDSPLRRTSADTLSVLTSAFADHGVRSVLDIGCGDGTLTAALDGRGFDVAGIDPSADALERARQRLPGAEFHCAPAEALPGSMGQFDAACFVNSLHHVSPDRMQDALMGAISTIRSKGILLVIEPLAQGSFFRAMRPIEDETRIRAQAASAVETLISEDKAILRDLRRWNRENHFTGLPDFIGYLARVLPERAEIARRNEAALARAWRDNIHSVGGMAVLIQPMVCWTLTANRMSQR</sequence>
<keyword evidence="3" id="KW-0949">S-adenosyl-L-methionine</keyword>
<dbReference type="Pfam" id="PF13649">
    <property type="entry name" value="Methyltransf_25"/>
    <property type="match status" value="1"/>
</dbReference>
<dbReference type="InterPro" id="IPR041698">
    <property type="entry name" value="Methyltransf_25"/>
</dbReference>
<evidence type="ECO:0000313" key="5">
    <source>
        <dbReference type="EMBL" id="OWJ83745.1"/>
    </source>
</evidence>
<evidence type="ECO:0000259" key="4">
    <source>
        <dbReference type="Pfam" id="PF13649"/>
    </source>
</evidence>
<protein>
    <submittedName>
        <fullName evidence="5">Class I SAM-dependent methyltransferase</fullName>
    </submittedName>
</protein>
<evidence type="ECO:0000256" key="3">
    <source>
        <dbReference type="ARBA" id="ARBA00022691"/>
    </source>
</evidence>
<dbReference type="STRING" id="366616.CG51_12805"/>
<organism evidence="5 6">
    <name type="scientific">Haematobacter missouriensis</name>
    <dbReference type="NCBI Taxonomy" id="366616"/>
    <lineage>
        <taxon>Bacteria</taxon>
        <taxon>Pseudomonadati</taxon>
        <taxon>Pseudomonadota</taxon>
        <taxon>Alphaproteobacteria</taxon>
        <taxon>Rhodobacterales</taxon>
        <taxon>Paracoccaceae</taxon>
        <taxon>Haematobacter</taxon>
    </lineage>
</organism>
<evidence type="ECO:0000256" key="2">
    <source>
        <dbReference type="ARBA" id="ARBA00022679"/>
    </source>
</evidence>
<accession>A0A212AQM4</accession>
<dbReference type="EMBL" id="NIPX01000016">
    <property type="protein sequence ID" value="OWJ83745.1"/>
    <property type="molecule type" value="Genomic_DNA"/>
</dbReference>
<feature type="domain" description="Methyltransferase" evidence="4">
    <location>
        <begin position="40"/>
        <end position="130"/>
    </location>
</feature>
<dbReference type="PANTHER" id="PTHR43464:SF19">
    <property type="entry name" value="UBIQUINONE BIOSYNTHESIS O-METHYLTRANSFERASE, MITOCHONDRIAL"/>
    <property type="match status" value="1"/>
</dbReference>
<dbReference type="InterPro" id="IPR029063">
    <property type="entry name" value="SAM-dependent_MTases_sf"/>
</dbReference>
<dbReference type="GO" id="GO:0032259">
    <property type="term" value="P:methylation"/>
    <property type="evidence" value="ECO:0007669"/>
    <property type="project" value="UniProtKB-KW"/>
</dbReference>
<name>A0A212AQM4_9RHOB</name>
<reference evidence="5 6" key="1">
    <citation type="submission" date="2016-11" db="EMBL/GenBank/DDBJ databases">
        <title>Comparison of Traditional DNA-DNA Hybridization with In Silico Genomic Analysis.</title>
        <authorList>
            <person name="Nicholson A.C."/>
            <person name="Sammons S."/>
            <person name="Humrighouse B.W."/>
            <person name="Graziano J."/>
            <person name="Lasker B."/>
            <person name="Whitney A.M."/>
            <person name="Mcquiston J.R."/>
        </authorList>
    </citation>
    <scope>NUCLEOTIDE SEQUENCE [LARGE SCALE GENOMIC DNA]</scope>
    <source>
        <strain evidence="5 6">H2381</strain>
    </source>
</reference>
<keyword evidence="2 5" id="KW-0808">Transferase</keyword>
<evidence type="ECO:0000313" key="6">
    <source>
        <dbReference type="Proteomes" id="UP000196640"/>
    </source>
</evidence>
<dbReference type="GO" id="GO:0008168">
    <property type="term" value="F:methyltransferase activity"/>
    <property type="evidence" value="ECO:0007669"/>
    <property type="project" value="UniProtKB-KW"/>
</dbReference>
<dbReference type="OrthoDB" id="9808140at2"/>
<dbReference type="AlphaFoldDB" id="A0A212AQM4"/>
<dbReference type="CDD" id="cd02440">
    <property type="entry name" value="AdoMet_MTases"/>
    <property type="match status" value="1"/>
</dbReference>